<evidence type="ECO:0000256" key="1">
    <source>
        <dbReference type="SAM" id="MobiDB-lite"/>
    </source>
</evidence>
<reference evidence="2" key="1">
    <citation type="submission" date="2022-03" db="EMBL/GenBank/DDBJ databases">
        <authorList>
            <person name="Lindestad O."/>
        </authorList>
    </citation>
    <scope>NUCLEOTIDE SEQUENCE</scope>
</reference>
<keyword evidence="3" id="KW-1185">Reference proteome</keyword>
<feature type="compositionally biased region" description="Basic residues" evidence="1">
    <location>
        <begin position="1"/>
        <end position="11"/>
    </location>
</feature>
<name>A0A8S4RK63_9NEOP</name>
<sequence>MTTKAGMKRARMAPEDLEVKPKTPETRYTWGIAFAGLEPQIGRSIDLCPPNDITAVKVLRVFITSMY</sequence>
<protein>
    <submittedName>
        <fullName evidence="2">Jg24131 protein</fullName>
    </submittedName>
</protein>
<dbReference type="AlphaFoldDB" id="A0A8S4RK63"/>
<evidence type="ECO:0000313" key="2">
    <source>
        <dbReference type="EMBL" id="CAH2237797.1"/>
    </source>
</evidence>
<accession>A0A8S4RK63</accession>
<comment type="caution">
    <text evidence="2">The sequence shown here is derived from an EMBL/GenBank/DDBJ whole genome shotgun (WGS) entry which is preliminary data.</text>
</comment>
<feature type="region of interest" description="Disordered" evidence="1">
    <location>
        <begin position="1"/>
        <end position="20"/>
    </location>
</feature>
<gene>
    <name evidence="2" type="primary">jg24131</name>
    <name evidence="2" type="ORF">PAEG_LOCUS14978</name>
</gene>
<dbReference type="EMBL" id="CAKXAJ010025287">
    <property type="protein sequence ID" value="CAH2237797.1"/>
    <property type="molecule type" value="Genomic_DNA"/>
</dbReference>
<proteinExistence type="predicted"/>
<organism evidence="2 3">
    <name type="scientific">Pararge aegeria aegeria</name>
    <dbReference type="NCBI Taxonomy" id="348720"/>
    <lineage>
        <taxon>Eukaryota</taxon>
        <taxon>Metazoa</taxon>
        <taxon>Ecdysozoa</taxon>
        <taxon>Arthropoda</taxon>
        <taxon>Hexapoda</taxon>
        <taxon>Insecta</taxon>
        <taxon>Pterygota</taxon>
        <taxon>Neoptera</taxon>
        <taxon>Endopterygota</taxon>
        <taxon>Lepidoptera</taxon>
        <taxon>Glossata</taxon>
        <taxon>Ditrysia</taxon>
        <taxon>Papilionoidea</taxon>
        <taxon>Nymphalidae</taxon>
        <taxon>Satyrinae</taxon>
        <taxon>Satyrini</taxon>
        <taxon>Parargina</taxon>
        <taxon>Pararge</taxon>
    </lineage>
</organism>
<dbReference type="Proteomes" id="UP000838756">
    <property type="component" value="Unassembled WGS sequence"/>
</dbReference>
<evidence type="ECO:0000313" key="3">
    <source>
        <dbReference type="Proteomes" id="UP000838756"/>
    </source>
</evidence>